<dbReference type="GO" id="GO:0000287">
    <property type="term" value="F:magnesium ion binding"/>
    <property type="evidence" value="ECO:0007669"/>
    <property type="project" value="UniProtKB-ARBA"/>
</dbReference>
<dbReference type="RefSeq" id="WP_094218840.1">
    <property type="nucleotide sequence ID" value="NZ_MCGQ01000020.1"/>
</dbReference>
<dbReference type="Proteomes" id="UP000215483">
    <property type="component" value="Unassembled WGS sequence"/>
</dbReference>
<evidence type="ECO:0000313" key="2">
    <source>
        <dbReference type="Proteomes" id="UP000215483"/>
    </source>
</evidence>
<dbReference type="EMBL" id="MCGQ01000020">
    <property type="protein sequence ID" value="OXY93312.1"/>
    <property type="molecule type" value="Genomic_DNA"/>
</dbReference>
<comment type="caution">
    <text evidence="1">The sequence shown here is derived from an EMBL/GenBank/DDBJ whole genome shotgun (WGS) entry which is preliminary data.</text>
</comment>
<gene>
    <name evidence="1" type="ORF">BEK98_24265</name>
</gene>
<evidence type="ECO:0008006" key="3">
    <source>
        <dbReference type="Google" id="ProtNLM"/>
    </source>
</evidence>
<sequence length="289" mass="30051">MALSGRDAFRGELTSIAHRDGRVVCLETWSPYRDHPFEAAHPERFFSLPSGGPVLAQMVTGLVAAGFRPFVVVGPGGTAPARAVGNRWLWRACVEAGATVVLPPEGSGEGSVEVRQKTCVPLAVPCGEEETRAMVRQVARSRRPYCLVLGDRPGPLWPYRPNGAGNKVPLVADELGLSAGTGARLVSVGEAGTRLALATRATAPGLGHVHLVYLDEVRLAAAAAELALWPGPSVVTAAAWMLEEVLRALRARTPGHAVSGVLAASHQGQADVAEVLAAVAAFGGSSGRA</sequence>
<name>A0A233SCG0_STRDA</name>
<dbReference type="OrthoDB" id="8732661at2"/>
<accession>A0A233SCG0</accession>
<proteinExistence type="predicted"/>
<protein>
    <recommendedName>
        <fullName evidence="3">Transketolase</fullName>
    </recommendedName>
</protein>
<keyword evidence="2" id="KW-1185">Reference proteome</keyword>
<dbReference type="AlphaFoldDB" id="A0A233SCG0"/>
<reference evidence="1 2" key="1">
    <citation type="submission" date="2016-07" db="EMBL/GenBank/DDBJ databases">
        <title>Draft genome of Streptomyces diastatochromogenes.</title>
        <authorList>
            <person name="Podduturi R."/>
            <person name="Lukassen M.B."/>
            <person name="Clausen N."/>
            <person name="Nielsen J.L."/>
            <person name="Jorgensen N.O."/>
        </authorList>
    </citation>
    <scope>NUCLEOTIDE SEQUENCE [LARGE SCALE GENOMIC DNA]</scope>
    <source>
        <strain evidence="1 2">DSM 40608</strain>
    </source>
</reference>
<evidence type="ECO:0000313" key="1">
    <source>
        <dbReference type="EMBL" id="OXY93312.1"/>
    </source>
</evidence>
<dbReference type="SUPFAM" id="SSF52518">
    <property type="entry name" value="Thiamin diphosphate-binding fold (THDP-binding)"/>
    <property type="match status" value="1"/>
</dbReference>
<organism evidence="1 2">
    <name type="scientific">Streptomyces diastatochromogenes</name>
    <dbReference type="NCBI Taxonomy" id="42236"/>
    <lineage>
        <taxon>Bacteria</taxon>
        <taxon>Bacillati</taxon>
        <taxon>Actinomycetota</taxon>
        <taxon>Actinomycetes</taxon>
        <taxon>Kitasatosporales</taxon>
        <taxon>Streptomycetaceae</taxon>
        <taxon>Streptomyces</taxon>
    </lineage>
</organism>
<dbReference type="InterPro" id="IPR029061">
    <property type="entry name" value="THDP-binding"/>
</dbReference>